<dbReference type="EMBL" id="JBHLUX010000068">
    <property type="protein sequence ID" value="MFC0472276.1"/>
    <property type="molecule type" value="Genomic_DNA"/>
</dbReference>
<protein>
    <recommendedName>
        <fullName evidence="4">DUF4825 domain-containing protein</fullName>
    </recommendedName>
</protein>
<dbReference type="Proteomes" id="UP001589838">
    <property type="component" value="Unassembled WGS sequence"/>
</dbReference>
<evidence type="ECO:0000256" key="1">
    <source>
        <dbReference type="SAM" id="Phobius"/>
    </source>
</evidence>
<keyword evidence="1" id="KW-0812">Transmembrane</keyword>
<evidence type="ECO:0008006" key="4">
    <source>
        <dbReference type="Google" id="ProtNLM"/>
    </source>
</evidence>
<feature type="transmembrane region" description="Helical" evidence="1">
    <location>
        <begin position="7"/>
        <end position="27"/>
    </location>
</feature>
<gene>
    <name evidence="2" type="ORF">ACFFHM_17710</name>
</gene>
<accession>A0ABV6KKB7</accession>
<proteinExistence type="predicted"/>
<evidence type="ECO:0000313" key="2">
    <source>
        <dbReference type="EMBL" id="MFC0472276.1"/>
    </source>
</evidence>
<keyword evidence="1" id="KW-0472">Membrane</keyword>
<comment type="caution">
    <text evidence="2">The sequence shown here is derived from an EMBL/GenBank/DDBJ whole genome shotgun (WGS) entry which is preliminary data.</text>
</comment>
<evidence type="ECO:0000313" key="3">
    <source>
        <dbReference type="Proteomes" id="UP001589838"/>
    </source>
</evidence>
<organism evidence="2 3">
    <name type="scientific">Halalkalibacter kiskunsagensis</name>
    <dbReference type="NCBI Taxonomy" id="1548599"/>
    <lineage>
        <taxon>Bacteria</taxon>
        <taxon>Bacillati</taxon>
        <taxon>Bacillota</taxon>
        <taxon>Bacilli</taxon>
        <taxon>Bacillales</taxon>
        <taxon>Bacillaceae</taxon>
        <taxon>Halalkalibacter</taxon>
    </lineage>
</organism>
<dbReference type="RefSeq" id="WP_335964069.1">
    <property type="nucleotide sequence ID" value="NZ_JAXBLX010000077.1"/>
</dbReference>
<sequence length="181" mass="20762">MKKRKTAITIGSMFLIIMLILVGFFGYRFTALSAAKSNHFVSNSSVLLEEWDTGSSSLFLFKDDKEETYRIALSEKLGFLYSSRGSTYVPYSDDDIKTLGGMSYRTGNEEFTLLVIESAVNEVAYIVVGRELEREKQKINQGERISFLFPYSKQIDRLNALALNEDDEELYYYGYPEKKII</sequence>
<keyword evidence="1" id="KW-1133">Transmembrane helix</keyword>
<reference evidence="2 3" key="1">
    <citation type="submission" date="2024-09" db="EMBL/GenBank/DDBJ databases">
        <authorList>
            <person name="Sun Q."/>
            <person name="Mori K."/>
        </authorList>
    </citation>
    <scope>NUCLEOTIDE SEQUENCE [LARGE SCALE GENOMIC DNA]</scope>
    <source>
        <strain evidence="2 3">NCAIM B.02610</strain>
    </source>
</reference>
<keyword evidence="3" id="KW-1185">Reference proteome</keyword>
<name>A0ABV6KKB7_9BACI</name>